<accession>A0A0P1ABE6</accession>
<dbReference type="Proteomes" id="UP000054928">
    <property type="component" value="Unassembled WGS sequence"/>
</dbReference>
<protein>
    <submittedName>
        <fullName evidence="1">Uncharacterized protein</fullName>
    </submittedName>
</protein>
<dbReference type="AlphaFoldDB" id="A0A0P1ABE6"/>
<reference evidence="2" key="1">
    <citation type="submission" date="2014-09" db="EMBL/GenBank/DDBJ databases">
        <authorList>
            <person name="Sharma Rahul"/>
            <person name="Thines Marco"/>
        </authorList>
    </citation>
    <scope>NUCLEOTIDE SEQUENCE [LARGE SCALE GENOMIC DNA]</scope>
</reference>
<sequence length="131" mass="14432">MPANWNPRILLDLDSVLGSLLHFDINNFAEGLQLKMSMDDPHEANACHNLRNAQHPRGAEESYACCKLNAKNTFCNLAQRGDVATVLMLLLSMYVLRSAKRCYGYRSPILGLLSRVDVSLIEIVPASGAAT</sequence>
<dbReference type="RefSeq" id="XP_024573874.1">
    <property type="nucleotide sequence ID" value="XM_024722838.1"/>
</dbReference>
<evidence type="ECO:0000313" key="2">
    <source>
        <dbReference type="Proteomes" id="UP000054928"/>
    </source>
</evidence>
<name>A0A0P1ABE6_PLAHL</name>
<organism evidence="1 2">
    <name type="scientific">Plasmopara halstedii</name>
    <name type="common">Downy mildew of sunflower</name>
    <dbReference type="NCBI Taxonomy" id="4781"/>
    <lineage>
        <taxon>Eukaryota</taxon>
        <taxon>Sar</taxon>
        <taxon>Stramenopiles</taxon>
        <taxon>Oomycota</taxon>
        <taxon>Peronosporomycetes</taxon>
        <taxon>Peronosporales</taxon>
        <taxon>Peronosporaceae</taxon>
        <taxon>Plasmopara</taxon>
    </lineage>
</organism>
<keyword evidence="2" id="KW-1185">Reference proteome</keyword>
<dbReference type="EMBL" id="CCYD01000288">
    <property type="protein sequence ID" value="CEG37505.1"/>
    <property type="molecule type" value="Genomic_DNA"/>
</dbReference>
<evidence type="ECO:0000313" key="1">
    <source>
        <dbReference type="EMBL" id="CEG37505.1"/>
    </source>
</evidence>
<proteinExistence type="predicted"/>
<dbReference type="GeneID" id="36400341"/>